<accession>A0A1I3PDY5</accession>
<dbReference type="RefSeq" id="WP_015233297.1">
    <property type="nucleotide sequence ID" value="NZ_FORO01000017.1"/>
</dbReference>
<name>A0A1I3PDY5_9EURY</name>
<evidence type="ECO:0000313" key="1">
    <source>
        <dbReference type="EMBL" id="SFJ19758.1"/>
    </source>
</evidence>
<dbReference type="Proteomes" id="UP000182829">
    <property type="component" value="Unassembled WGS sequence"/>
</dbReference>
<evidence type="ECO:0000313" key="2">
    <source>
        <dbReference type="Proteomes" id="UP000182829"/>
    </source>
</evidence>
<dbReference type="AlphaFoldDB" id="A0A1I3PDY5"/>
<organism evidence="1 2">
    <name type="scientific">Natronobacterium gregoryi</name>
    <dbReference type="NCBI Taxonomy" id="44930"/>
    <lineage>
        <taxon>Archaea</taxon>
        <taxon>Methanobacteriati</taxon>
        <taxon>Methanobacteriota</taxon>
        <taxon>Stenosarchaea group</taxon>
        <taxon>Halobacteria</taxon>
        <taxon>Halobacteriales</taxon>
        <taxon>Natrialbaceae</taxon>
        <taxon>Natronobacterium</taxon>
    </lineage>
</organism>
<protein>
    <submittedName>
        <fullName evidence="1">Uncharacterized protein</fullName>
    </submittedName>
</protein>
<gene>
    <name evidence="1" type="ORF">SAMN05443661_11738</name>
</gene>
<sequence>MATERLRAGVATLYSRWQALERDWQSVAVAVIVVGTTVALEIQIPW</sequence>
<proteinExistence type="predicted"/>
<dbReference type="EMBL" id="FORO01000017">
    <property type="protein sequence ID" value="SFJ19758.1"/>
    <property type="molecule type" value="Genomic_DNA"/>
</dbReference>
<reference evidence="1 2" key="1">
    <citation type="submission" date="2016-10" db="EMBL/GenBank/DDBJ databases">
        <authorList>
            <person name="de Groot N.N."/>
        </authorList>
    </citation>
    <scope>NUCLEOTIDE SEQUENCE [LARGE SCALE GENOMIC DNA]</scope>
    <source>
        <strain evidence="1 2">SP2</strain>
    </source>
</reference>
<dbReference type="GeneID" id="55549297"/>